<proteinExistence type="predicted"/>
<feature type="domain" description="Mutator-like transposase" evidence="1">
    <location>
        <begin position="7"/>
        <end position="160"/>
    </location>
</feature>
<evidence type="ECO:0000259" key="1">
    <source>
        <dbReference type="Pfam" id="PF20700"/>
    </source>
</evidence>
<dbReference type="Proteomes" id="UP000838412">
    <property type="component" value="Chromosome 1"/>
</dbReference>
<evidence type="ECO:0000313" key="3">
    <source>
        <dbReference type="Proteomes" id="UP000838412"/>
    </source>
</evidence>
<protein>
    <submittedName>
        <fullName evidence="2">Hypp596 protein</fullName>
    </submittedName>
</protein>
<gene>
    <name evidence="2" type="primary">Hypp596</name>
    <name evidence="2" type="ORF">BLAG_LOCUS1975</name>
</gene>
<dbReference type="EMBL" id="OV696686">
    <property type="protein sequence ID" value="CAH1233118.1"/>
    <property type="molecule type" value="Genomic_DNA"/>
</dbReference>
<evidence type="ECO:0000313" key="2">
    <source>
        <dbReference type="EMBL" id="CAH1233118.1"/>
    </source>
</evidence>
<name>A0A8J9VCC3_BRALA</name>
<dbReference type="OrthoDB" id="6149057at2759"/>
<dbReference type="Pfam" id="PF20700">
    <property type="entry name" value="Mutator"/>
    <property type="match status" value="1"/>
</dbReference>
<keyword evidence="3" id="KW-1185">Reference proteome</keyword>
<organism evidence="2 3">
    <name type="scientific">Branchiostoma lanceolatum</name>
    <name type="common">Common lancelet</name>
    <name type="synonym">Amphioxus lanceolatum</name>
    <dbReference type="NCBI Taxonomy" id="7740"/>
    <lineage>
        <taxon>Eukaryota</taxon>
        <taxon>Metazoa</taxon>
        <taxon>Chordata</taxon>
        <taxon>Cephalochordata</taxon>
        <taxon>Leptocardii</taxon>
        <taxon>Amphioxiformes</taxon>
        <taxon>Branchiostomatidae</taxon>
        <taxon>Branchiostoma</taxon>
    </lineage>
</organism>
<accession>A0A8J9VCC3</accession>
<sequence length="161" mass="17841">MGLSHRLTHKCTANISEQAVIGDEEETGEAMEREVLASRLALGGLISDGDSHTHRGVAKVMQEEAVVRTKPERCVVHVTRNVRGKVTKAKFSADMFPGKTSIARNRVKTIFANDLVQRLNAEYGRAFEKIGMLKKCTCAMGRSMDKTMQAIPSCYVGDHRY</sequence>
<dbReference type="AlphaFoldDB" id="A0A8J9VCC3"/>
<dbReference type="InterPro" id="IPR049012">
    <property type="entry name" value="Mutator_transp_dom"/>
</dbReference>
<reference evidence="2" key="1">
    <citation type="submission" date="2022-01" db="EMBL/GenBank/DDBJ databases">
        <authorList>
            <person name="Braso-Vives M."/>
        </authorList>
    </citation>
    <scope>NUCLEOTIDE SEQUENCE</scope>
</reference>